<organism evidence="2 3">
    <name type="scientific">Bradyrhizobium japonicum</name>
    <dbReference type="NCBI Taxonomy" id="375"/>
    <lineage>
        <taxon>Bacteria</taxon>
        <taxon>Pseudomonadati</taxon>
        <taxon>Pseudomonadota</taxon>
        <taxon>Alphaproteobacteria</taxon>
        <taxon>Hyphomicrobiales</taxon>
        <taxon>Nitrobacteraceae</taxon>
        <taxon>Bradyrhizobium</taxon>
    </lineage>
</organism>
<evidence type="ECO:0000313" key="2">
    <source>
        <dbReference type="EMBL" id="APG07079.1"/>
    </source>
</evidence>
<gene>
    <name evidence="2" type="ORF">BKD09_01945</name>
</gene>
<dbReference type="InterPro" id="IPR027417">
    <property type="entry name" value="P-loop_NTPase"/>
</dbReference>
<sequence>MRIRHIEIRNFRGIKSFAWTVSGDLNCIIGSGDACKTTILTALDFALSPRTALAFDDADFFNQVVDHDIIIQVTLAGWDPALPHIKSFFQESTFARYQCGLDQNGPKPEPDAAPAFSISLRVDKSLEPKWFAVKGRDEGDEVERKPIYAAERAFIGLSRLDFFSDANFTWGRNSILTRLSEGSKGGLPGVVSELAREMRQSDISRHPSIAQCTVVAEGVRVEARKTGVNLAELTPRIDVQRQSIGAGVISLHEGQVPLRNKGSGSKRLVGAAMQMKLHNGKNIAVIDEIELGLEPHRIRGLLFKLKSSQQQVFATTHSAAVIRELDATKDELWVCKRDSAGVVTLRSLGTVPGIQGPARANAESFLGNRIVACEGLTEIGLLRAYDMFRFDANNAPVWSLATAYFNCDGASKIKANAERLAALGYRTAVLCDSDAPDHLSREDIEKLKRDGIHVTEWESGNATEHQLFAELPWQHIPRLLTNIARDHDSIELASMINSIIREPRVAALNLANDPRRWSDTPALRKVLGDLAHQQKWIKRLDYARKAFEFALPQLPDDGALKTRLASLWDWVQSDE</sequence>
<dbReference type="SUPFAM" id="SSF52540">
    <property type="entry name" value="P-loop containing nucleoside triphosphate hydrolases"/>
    <property type="match status" value="1"/>
</dbReference>
<keyword evidence="2" id="KW-0378">Hydrolase</keyword>
<dbReference type="OrthoDB" id="9816534at2"/>
<proteinExistence type="predicted"/>
<reference evidence="2 3" key="1">
    <citation type="submission" date="2016-11" db="EMBL/GenBank/DDBJ databases">
        <title>Complete Genome Sequence of Bradyrhizobium sp. strain J5, an isolated from soybean nodule in Hokkaido.</title>
        <authorList>
            <person name="Kanehara K."/>
        </authorList>
    </citation>
    <scope>NUCLEOTIDE SEQUENCE [LARGE SCALE GENOMIC DNA]</scope>
    <source>
        <strain evidence="2 3">J5</strain>
    </source>
</reference>
<keyword evidence="2" id="KW-0347">Helicase</keyword>
<dbReference type="PANTHER" id="PTHR43581:SF4">
    <property type="entry name" value="ATP_GTP PHOSPHATASE"/>
    <property type="match status" value="1"/>
</dbReference>
<evidence type="ECO:0000313" key="3">
    <source>
        <dbReference type="Proteomes" id="UP000181962"/>
    </source>
</evidence>
<dbReference type="EMBL" id="CP017637">
    <property type="protein sequence ID" value="APG07079.1"/>
    <property type="molecule type" value="Genomic_DNA"/>
</dbReference>
<protein>
    <submittedName>
        <fullName evidence="2">DNA helicase</fullName>
    </submittedName>
</protein>
<dbReference type="GO" id="GO:0016887">
    <property type="term" value="F:ATP hydrolysis activity"/>
    <property type="evidence" value="ECO:0007669"/>
    <property type="project" value="InterPro"/>
</dbReference>
<dbReference type="InterPro" id="IPR051396">
    <property type="entry name" value="Bact_Antivir_Def_Nuclease"/>
</dbReference>
<keyword evidence="2" id="KW-0067">ATP-binding</keyword>
<dbReference type="GO" id="GO:0005524">
    <property type="term" value="F:ATP binding"/>
    <property type="evidence" value="ECO:0007669"/>
    <property type="project" value="InterPro"/>
</dbReference>
<dbReference type="AlphaFoldDB" id="A0A1L3F1B2"/>
<dbReference type="RefSeq" id="WP_155794784.1">
    <property type="nucleotide sequence ID" value="NZ_CP017637.1"/>
</dbReference>
<accession>A0A1L3F1B2</accession>
<feature type="domain" description="ATPase AAA-type core" evidence="1">
    <location>
        <begin position="25"/>
        <end position="322"/>
    </location>
</feature>
<dbReference type="PANTHER" id="PTHR43581">
    <property type="entry name" value="ATP/GTP PHOSPHATASE"/>
    <property type="match status" value="1"/>
</dbReference>
<name>A0A1L3F1B2_BRAJP</name>
<dbReference type="Gene3D" id="3.40.50.300">
    <property type="entry name" value="P-loop containing nucleotide triphosphate hydrolases"/>
    <property type="match status" value="2"/>
</dbReference>
<dbReference type="Pfam" id="PF13304">
    <property type="entry name" value="AAA_21"/>
    <property type="match status" value="1"/>
</dbReference>
<dbReference type="GO" id="GO:0004386">
    <property type="term" value="F:helicase activity"/>
    <property type="evidence" value="ECO:0007669"/>
    <property type="project" value="UniProtKB-KW"/>
</dbReference>
<evidence type="ECO:0000259" key="1">
    <source>
        <dbReference type="Pfam" id="PF13304"/>
    </source>
</evidence>
<dbReference type="Proteomes" id="UP000181962">
    <property type="component" value="Chromosome"/>
</dbReference>
<dbReference type="InterPro" id="IPR003959">
    <property type="entry name" value="ATPase_AAA_core"/>
</dbReference>
<keyword evidence="2" id="KW-0547">Nucleotide-binding</keyword>